<protein>
    <submittedName>
        <fullName evidence="2">MarR family winged helix-turn-helix transcriptional regulator</fullName>
    </submittedName>
</protein>
<dbReference type="Gene3D" id="1.10.10.10">
    <property type="entry name" value="Winged helix-like DNA-binding domain superfamily/Winged helix DNA-binding domain"/>
    <property type="match status" value="1"/>
</dbReference>
<dbReference type="RefSeq" id="WP_387977391.1">
    <property type="nucleotide sequence ID" value="NZ_JBHRWO010000012.1"/>
</dbReference>
<dbReference type="SMART" id="SM00347">
    <property type="entry name" value="HTH_MARR"/>
    <property type="match status" value="1"/>
</dbReference>
<accession>A0ABV7Q035</accession>
<dbReference type="EMBL" id="JBHRWO010000012">
    <property type="protein sequence ID" value="MFC3494015.1"/>
    <property type="molecule type" value="Genomic_DNA"/>
</dbReference>
<proteinExistence type="predicted"/>
<evidence type="ECO:0000259" key="1">
    <source>
        <dbReference type="PROSITE" id="PS50995"/>
    </source>
</evidence>
<dbReference type="PANTHER" id="PTHR33164:SF57">
    <property type="entry name" value="MARR-FAMILY TRANSCRIPTIONAL REGULATOR"/>
    <property type="match status" value="1"/>
</dbReference>
<comment type="caution">
    <text evidence="2">The sequence shown here is derived from an EMBL/GenBank/DDBJ whole genome shotgun (WGS) entry which is preliminary data.</text>
</comment>
<dbReference type="InterPro" id="IPR036388">
    <property type="entry name" value="WH-like_DNA-bd_sf"/>
</dbReference>
<dbReference type="InterPro" id="IPR036390">
    <property type="entry name" value="WH_DNA-bd_sf"/>
</dbReference>
<dbReference type="Pfam" id="PF12802">
    <property type="entry name" value="MarR_2"/>
    <property type="match status" value="1"/>
</dbReference>
<organism evidence="2 3">
    <name type="scientific">Glycomyces rhizosphaerae</name>
    <dbReference type="NCBI Taxonomy" id="2054422"/>
    <lineage>
        <taxon>Bacteria</taxon>
        <taxon>Bacillati</taxon>
        <taxon>Actinomycetota</taxon>
        <taxon>Actinomycetes</taxon>
        <taxon>Glycomycetales</taxon>
        <taxon>Glycomycetaceae</taxon>
        <taxon>Glycomyces</taxon>
    </lineage>
</organism>
<dbReference type="PANTHER" id="PTHR33164">
    <property type="entry name" value="TRANSCRIPTIONAL REGULATOR, MARR FAMILY"/>
    <property type="match status" value="1"/>
</dbReference>
<evidence type="ECO:0000313" key="3">
    <source>
        <dbReference type="Proteomes" id="UP001595712"/>
    </source>
</evidence>
<keyword evidence="3" id="KW-1185">Reference proteome</keyword>
<dbReference type="InterPro" id="IPR000835">
    <property type="entry name" value="HTH_MarR-typ"/>
</dbReference>
<sequence>MPTHDAGAEEAVERALVRIRRDQQARRLQQRAAEDGAPKATAANAARIRYLDALDGESDGRTISAVAEAIGVDRPRASRLTAELLAEGLVERRPDPGDSRYALIRLTAEGGELIAEIREHRRRNVAEALAGFTAAEARTFADLLERFVEAWPRGSSQDR</sequence>
<dbReference type="PRINTS" id="PR00598">
    <property type="entry name" value="HTHMARR"/>
</dbReference>
<gene>
    <name evidence="2" type="ORF">ACFO8M_16160</name>
</gene>
<dbReference type="PROSITE" id="PS50995">
    <property type="entry name" value="HTH_MARR_2"/>
    <property type="match status" value="1"/>
</dbReference>
<dbReference type="InterPro" id="IPR039422">
    <property type="entry name" value="MarR/SlyA-like"/>
</dbReference>
<feature type="domain" description="HTH marR-type" evidence="1">
    <location>
        <begin position="9"/>
        <end position="149"/>
    </location>
</feature>
<evidence type="ECO:0000313" key="2">
    <source>
        <dbReference type="EMBL" id="MFC3494015.1"/>
    </source>
</evidence>
<dbReference type="Proteomes" id="UP001595712">
    <property type="component" value="Unassembled WGS sequence"/>
</dbReference>
<name>A0ABV7Q035_9ACTN</name>
<reference evidence="3" key="1">
    <citation type="journal article" date="2019" name="Int. J. Syst. Evol. Microbiol.">
        <title>The Global Catalogue of Microorganisms (GCM) 10K type strain sequencing project: providing services to taxonomists for standard genome sequencing and annotation.</title>
        <authorList>
            <consortium name="The Broad Institute Genomics Platform"/>
            <consortium name="The Broad Institute Genome Sequencing Center for Infectious Disease"/>
            <person name="Wu L."/>
            <person name="Ma J."/>
        </authorList>
    </citation>
    <scope>NUCLEOTIDE SEQUENCE [LARGE SCALE GENOMIC DNA]</scope>
    <source>
        <strain evidence="3">CGMCC 4.7396</strain>
    </source>
</reference>
<dbReference type="SUPFAM" id="SSF46785">
    <property type="entry name" value="Winged helix' DNA-binding domain"/>
    <property type="match status" value="1"/>
</dbReference>